<feature type="chain" id="PRO_5045095049" description="Lipoprotein" evidence="7">
    <location>
        <begin position="25"/>
        <end position="276"/>
    </location>
</feature>
<dbReference type="Gene3D" id="3.40.190.10">
    <property type="entry name" value="Periplasmic binding protein-like II"/>
    <property type="match status" value="2"/>
</dbReference>
<keyword evidence="4" id="KW-0564">Palmitate</keyword>
<dbReference type="PANTHER" id="PTHR30429:SF3">
    <property type="entry name" value="LIPOPROTEIN"/>
    <property type="match status" value="1"/>
</dbReference>
<gene>
    <name evidence="8" type="ORF">J2S05_001649</name>
</gene>
<dbReference type="PANTHER" id="PTHR30429">
    <property type="entry name" value="D-METHIONINE-BINDING LIPOPROTEIN METQ"/>
    <property type="match status" value="1"/>
</dbReference>
<accession>A0ABT9YH78</accession>
<comment type="subcellular location">
    <subcellularLocation>
        <location evidence="1">Membrane</location>
        <topology evidence="1">Lipid-anchor</topology>
    </subcellularLocation>
</comment>
<keyword evidence="3" id="KW-0472">Membrane</keyword>
<dbReference type="EMBL" id="JAUSUA010000002">
    <property type="protein sequence ID" value="MDQ0206850.1"/>
    <property type="molecule type" value="Genomic_DNA"/>
</dbReference>
<dbReference type="Proteomes" id="UP001225034">
    <property type="component" value="Unassembled WGS sequence"/>
</dbReference>
<comment type="caution">
    <text evidence="8">The sequence shown here is derived from an EMBL/GenBank/DDBJ whole genome shotgun (WGS) entry which is preliminary data.</text>
</comment>
<evidence type="ECO:0000256" key="7">
    <source>
        <dbReference type="SAM" id="SignalP"/>
    </source>
</evidence>
<protein>
    <recommendedName>
        <fullName evidence="6">Lipoprotein</fullName>
    </recommendedName>
</protein>
<evidence type="ECO:0000256" key="6">
    <source>
        <dbReference type="PIRNR" id="PIRNR002854"/>
    </source>
</evidence>
<evidence type="ECO:0000256" key="3">
    <source>
        <dbReference type="ARBA" id="ARBA00023136"/>
    </source>
</evidence>
<evidence type="ECO:0000256" key="4">
    <source>
        <dbReference type="ARBA" id="ARBA00023139"/>
    </source>
</evidence>
<name>A0ABT9YH78_9BACI</name>
<dbReference type="Pfam" id="PF03180">
    <property type="entry name" value="Lipoprotein_9"/>
    <property type="match status" value="1"/>
</dbReference>
<proteinExistence type="inferred from homology"/>
<evidence type="ECO:0000256" key="1">
    <source>
        <dbReference type="ARBA" id="ARBA00004635"/>
    </source>
</evidence>
<evidence type="ECO:0000256" key="2">
    <source>
        <dbReference type="ARBA" id="ARBA00022729"/>
    </source>
</evidence>
<dbReference type="RefSeq" id="WP_306981681.1">
    <property type="nucleotide sequence ID" value="NZ_JAUSUA010000002.1"/>
</dbReference>
<sequence length="276" mass="30210">MKGTFKAIILLVIVLSGCSTSGNAESESVKVGIRNSEERTWTYIKDQAEDQGVDIELVELDATVDPNQILSEGDIDLNAFQHIAYLDLFNESNETDIVPIATTIIAPLGLYSDTITDIEQLSDGDKVALPNDSSNWGRALVLLKDAGLIELVDDFDGNGGEDRVKSNPMNLEFVPVDSASAPRVMQDLDAAIINNGVALEAGLMLDDAVIHEDETAKPYINVIAALEENKDHPAFQTIIDIYQSEETAQFIDETYAGNFLPTFITLDELSTYKETY</sequence>
<dbReference type="PIRSF" id="PIRSF002854">
    <property type="entry name" value="MetQ"/>
    <property type="match status" value="1"/>
</dbReference>
<dbReference type="PROSITE" id="PS51257">
    <property type="entry name" value="PROKAR_LIPOPROTEIN"/>
    <property type="match status" value="1"/>
</dbReference>
<keyword evidence="5 6" id="KW-0449">Lipoprotein</keyword>
<feature type="signal peptide" evidence="7">
    <location>
        <begin position="1"/>
        <end position="24"/>
    </location>
</feature>
<comment type="similarity">
    <text evidence="6">Belongs to the nlpA lipoprotein family.</text>
</comment>
<keyword evidence="2 7" id="KW-0732">Signal</keyword>
<dbReference type="SUPFAM" id="SSF53850">
    <property type="entry name" value="Periplasmic binding protein-like II"/>
    <property type="match status" value="1"/>
</dbReference>
<dbReference type="InterPro" id="IPR004872">
    <property type="entry name" value="Lipoprotein_NlpA"/>
</dbReference>
<evidence type="ECO:0000313" key="8">
    <source>
        <dbReference type="EMBL" id="MDQ0206850.1"/>
    </source>
</evidence>
<organism evidence="8 9">
    <name type="scientific">Alkalicoccobacillus murimartini</name>
    <dbReference type="NCBI Taxonomy" id="171685"/>
    <lineage>
        <taxon>Bacteria</taxon>
        <taxon>Bacillati</taxon>
        <taxon>Bacillota</taxon>
        <taxon>Bacilli</taxon>
        <taxon>Bacillales</taxon>
        <taxon>Bacillaceae</taxon>
        <taxon>Alkalicoccobacillus</taxon>
    </lineage>
</organism>
<evidence type="ECO:0000256" key="5">
    <source>
        <dbReference type="ARBA" id="ARBA00023288"/>
    </source>
</evidence>
<keyword evidence="9" id="KW-1185">Reference proteome</keyword>
<evidence type="ECO:0000313" key="9">
    <source>
        <dbReference type="Proteomes" id="UP001225034"/>
    </source>
</evidence>
<reference evidence="8 9" key="1">
    <citation type="submission" date="2023-07" db="EMBL/GenBank/DDBJ databases">
        <title>Genomic Encyclopedia of Type Strains, Phase IV (KMG-IV): sequencing the most valuable type-strain genomes for metagenomic binning, comparative biology and taxonomic classification.</title>
        <authorList>
            <person name="Goeker M."/>
        </authorList>
    </citation>
    <scope>NUCLEOTIDE SEQUENCE [LARGE SCALE GENOMIC DNA]</scope>
    <source>
        <strain evidence="8 9">DSM 19154</strain>
    </source>
</reference>